<name>A0A078F9P8_BRANA</name>
<organism evidence="1 2">
    <name type="scientific">Brassica napus</name>
    <name type="common">Rape</name>
    <dbReference type="NCBI Taxonomy" id="3708"/>
    <lineage>
        <taxon>Eukaryota</taxon>
        <taxon>Viridiplantae</taxon>
        <taxon>Streptophyta</taxon>
        <taxon>Embryophyta</taxon>
        <taxon>Tracheophyta</taxon>
        <taxon>Spermatophyta</taxon>
        <taxon>Magnoliopsida</taxon>
        <taxon>eudicotyledons</taxon>
        <taxon>Gunneridae</taxon>
        <taxon>Pentapetalae</taxon>
        <taxon>rosids</taxon>
        <taxon>malvids</taxon>
        <taxon>Brassicales</taxon>
        <taxon>Brassicaceae</taxon>
        <taxon>Brassiceae</taxon>
        <taxon>Brassica</taxon>
    </lineage>
</organism>
<accession>A0A078F9P8</accession>
<reference evidence="1 2" key="1">
    <citation type="journal article" date="2014" name="Science">
        <title>Plant genetics. Early allopolyploid evolution in the post-Neolithic Brassica napus oilseed genome.</title>
        <authorList>
            <person name="Chalhoub B."/>
            <person name="Denoeud F."/>
            <person name="Liu S."/>
            <person name="Parkin I.A."/>
            <person name="Tang H."/>
            <person name="Wang X."/>
            <person name="Chiquet J."/>
            <person name="Belcram H."/>
            <person name="Tong C."/>
            <person name="Samans B."/>
            <person name="Correa M."/>
            <person name="Da Silva C."/>
            <person name="Just J."/>
            <person name="Falentin C."/>
            <person name="Koh C.S."/>
            <person name="Le Clainche I."/>
            <person name="Bernard M."/>
            <person name="Bento P."/>
            <person name="Noel B."/>
            <person name="Labadie K."/>
            <person name="Alberti A."/>
            <person name="Charles M."/>
            <person name="Arnaud D."/>
            <person name="Guo H."/>
            <person name="Daviaud C."/>
            <person name="Alamery S."/>
            <person name="Jabbari K."/>
            <person name="Zhao M."/>
            <person name="Edger P.P."/>
            <person name="Chelaifa H."/>
            <person name="Tack D."/>
            <person name="Lassalle G."/>
            <person name="Mestiri I."/>
            <person name="Schnel N."/>
            <person name="Le Paslier M.C."/>
            <person name="Fan G."/>
            <person name="Renault V."/>
            <person name="Bayer P.E."/>
            <person name="Golicz A.A."/>
            <person name="Manoli S."/>
            <person name="Lee T.H."/>
            <person name="Thi V.H."/>
            <person name="Chalabi S."/>
            <person name="Hu Q."/>
            <person name="Fan C."/>
            <person name="Tollenaere R."/>
            <person name="Lu Y."/>
            <person name="Battail C."/>
            <person name="Shen J."/>
            <person name="Sidebottom C.H."/>
            <person name="Wang X."/>
            <person name="Canaguier A."/>
            <person name="Chauveau A."/>
            <person name="Berard A."/>
            <person name="Deniot G."/>
            <person name="Guan M."/>
            <person name="Liu Z."/>
            <person name="Sun F."/>
            <person name="Lim Y.P."/>
            <person name="Lyons E."/>
            <person name="Town C.D."/>
            <person name="Bancroft I."/>
            <person name="Wang X."/>
            <person name="Meng J."/>
            <person name="Ma J."/>
            <person name="Pires J.C."/>
            <person name="King G.J."/>
            <person name="Brunel D."/>
            <person name="Delourme R."/>
            <person name="Renard M."/>
            <person name="Aury J.M."/>
            <person name="Adams K.L."/>
            <person name="Batley J."/>
            <person name="Snowdon R.J."/>
            <person name="Tost J."/>
            <person name="Edwards D."/>
            <person name="Zhou Y."/>
            <person name="Hua W."/>
            <person name="Sharpe A.G."/>
            <person name="Paterson A.H."/>
            <person name="Guan C."/>
            <person name="Wincker P."/>
        </authorList>
    </citation>
    <scope>NUCLEOTIDE SEQUENCE [LARGE SCALE GENOMIC DNA]</scope>
    <source>
        <strain evidence="2">cv. Darmor-bzh</strain>
    </source>
</reference>
<evidence type="ECO:0000313" key="2">
    <source>
        <dbReference type="Proteomes" id="UP000028999"/>
    </source>
</evidence>
<dbReference type="Proteomes" id="UP000028999">
    <property type="component" value="Unassembled WGS sequence"/>
</dbReference>
<gene>
    <name evidence="1" type="primary">BnaA03g00010D</name>
    <name evidence="1" type="ORF">GSBRNA2T00049177001</name>
</gene>
<evidence type="ECO:0000313" key="1">
    <source>
        <dbReference type="EMBL" id="CDY11165.1"/>
    </source>
</evidence>
<keyword evidence="2" id="KW-1185">Reference proteome</keyword>
<sequence length="19" mass="2163">MQDEGSDEVTHKSTLLYPL</sequence>
<dbReference type="EMBL" id="LK032010">
    <property type="protein sequence ID" value="CDY11165.1"/>
    <property type="molecule type" value="Genomic_DNA"/>
</dbReference>
<dbReference type="PaxDb" id="3708-A0A078F9P8"/>
<protein>
    <submittedName>
        <fullName evidence="1">BnaA03g00010D protein</fullName>
    </submittedName>
</protein>
<proteinExistence type="predicted"/>
<dbReference type="AlphaFoldDB" id="A0A078F9P8"/>